<feature type="transmembrane region" description="Helical" evidence="10">
    <location>
        <begin position="335"/>
        <end position="354"/>
    </location>
</feature>
<dbReference type="CDD" id="cd20342">
    <property type="entry name" value="BRcat_RBR_RNF217"/>
    <property type="match status" value="1"/>
</dbReference>
<feature type="domain" description="RING-type" evidence="11">
    <location>
        <begin position="85"/>
        <end position="303"/>
    </location>
</feature>
<dbReference type="Gene3D" id="1.20.120.1750">
    <property type="match status" value="1"/>
</dbReference>
<keyword evidence="10" id="KW-0812">Transmembrane</keyword>
<evidence type="ECO:0000256" key="1">
    <source>
        <dbReference type="ARBA" id="ARBA00001798"/>
    </source>
</evidence>
<dbReference type="PROSITE" id="PS51873">
    <property type="entry name" value="TRIAD"/>
    <property type="match status" value="1"/>
</dbReference>
<accession>A0A3S1HNZ0</accession>
<evidence type="ECO:0000256" key="9">
    <source>
        <dbReference type="SAM" id="MobiDB-lite"/>
    </source>
</evidence>
<evidence type="ECO:0000313" key="12">
    <source>
        <dbReference type="EMBL" id="RUS83246.1"/>
    </source>
</evidence>
<dbReference type="Gene3D" id="3.30.40.10">
    <property type="entry name" value="Zinc/RING finger domain, C3HC4 (zinc finger)"/>
    <property type="match status" value="1"/>
</dbReference>
<dbReference type="AlphaFoldDB" id="A0A3S1HNZ0"/>
<dbReference type="GO" id="GO:0016567">
    <property type="term" value="P:protein ubiquitination"/>
    <property type="evidence" value="ECO:0007669"/>
    <property type="project" value="InterPro"/>
</dbReference>
<dbReference type="InterPro" id="IPR044066">
    <property type="entry name" value="TRIAD_supradom"/>
</dbReference>
<organism evidence="12 13">
    <name type="scientific">Elysia chlorotica</name>
    <name type="common">Eastern emerald elysia</name>
    <name type="synonym">Sea slug</name>
    <dbReference type="NCBI Taxonomy" id="188477"/>
    <lineage>
        <taxon>Eukaryota</taxon>
        <taxon>Metazoa</taxon>
        <taxon>Spiralia</taxon>
        <taxon>Lophotrochozoa</taxon>
        <taxon>Mollusca</taxon>
        <taxon>Gastropoda</taxon>
        <taxon>Heterobranchia</taxon>
        <taxon>Euthyneura</taxon>
        <taxon>Panpulmonata</taxon>
        <taxon>Sacoglossa</taxon>
        <taxon>Placobranchoidea</taxon>
        <taxon>Plakobranchidae</taxon>
        <taxon>Elysia</taxon>
    </lineage>
</organism>
<dbReference type="InterPro" id="IPR002867">
    <property type="entry name" value="IBR_dom"/>
</dbReference>
<dbReference type="InterPro" id="IPR047551">
    <property type="entry name" value="BRcat_RBR_RNF217"/>
</dbReference>
<dbReference type="GO" id="GO:0008270">
    <property type="term" value="F:zinc ion binding"/>
    <property type="evidence" value="ECO:0007669"/>
    <property type="project" value="UniProtKB-KW"/>
</dbReference>
<dbReference type="CDD" id="cd20350">
    <property type="entry name" value="Rcat_RBR_RNF217"/>
    <property type="match status" value="1"/>
</dbReference>
<dbReference type="SUPFAM" id="SSF57850">
    <property type="entry name" value="RING/U-box"/>
    <property type="match status" value="3"/>
</dbReference>
<dbReference type="InterPro" id="IPR047552">
    <property type="entry name" value="Rcat_RBR_RNF217"/>
</dbReference>
<keyword evidence="8" id="KW-0862">Zinc</keyword>
<evidence type="ECO:0000256" key="6">
    <source>
        <dbReference type="ARBA" id="ARBA00022771"/>
    </source>
</evidence>
<dbReference type="PANTHER" id="PTHR11685">
    <property type="entry name" value="RBR FAMILY RING FINGER AND IBR DOMAIN-CONTAINING"/>
    <property type="match status" value="1"/>
</dbReference>
<feature type="region of interest" description="Disordered" evidence="9">
    <location>
        <begin position="629"/>
        <end position="670"/>
    </location>
</feature>
<keyword evidence="10" id="KW-0472">Membrane</keyword>
<reference evidence="12 13" key="1">
    <citation type="submission" date="2019-01" db="EMBL/GenBank/DDBJ databases">
        <title>A draft genome assembly of the solar-powered sea slug Elysia chlorotica.</title>
        <authorList>
            <person name="Cai H."/>
            <person name="Li Q."/>
            <person name="Fang X."/>
            <person name="Li J."/>
            <person name="Curtis N.E."/>
            <person name="Altenburger A."/>
            <person name="Shibata T."/>
            <person name="Feng M."/>
            <person name="Maeda T."/>
            <person name="Schwartz J.A."/>
            <person name="Shigenobu S."/>
            <person name="Lundholm N."/>
            <person name="Nishiyama T."/>
            <person name="Yang H."/>
            <person name="Hasebe M."/>
            <person name="Li S."/>
            <person name="Pierce S.K."/>
            <person name="Wang J."/>
        </authorList>
    </citation>
    <scope>NUCLEOTIDE SEQUENCE [LARGE SCALE GENOMIC DNA]</scope>
    <source>
        <strain evidence="12">EC2010</strain>
        <tissue evidence="12">Whole organism of an adult</tissue>
    </source>
</reference>
<keyword evidence="6" id="KW-0863">Zinc-finger</keyword>
<sequence>MNLSHSSDRVYLPSEVVDYIIPLEAEVWISDNSHESSQSEVEEVNEEFLDLYEELDAQWAHLMDNVDLESSFPETSPEEGLRYAEAQVCEICLGASQVQRSCCKLYFCKECMVTYINTKVSEGQYRIQCPGSSCSAWLHRNYIERNLRPDMRRRFLVLLMSSNTDPNSKMCPCCGVMKSVEPKQLKKSKRKLRFGLQVCCDQCRFVWCFLCQAPYHTGLSCKEYRKGDGMVRKWAKEWSYGQFNAQKCPKCKIYIQKADGCDHMRCSHCKTDFCYRCGGRYIRTKYLGNHLSHFSIFGCKYRFMPNRPILRRLIRGASFAACLGGGVILAALGVALGACLVGASVVIVPGYGIIRLRKNMKLKQQRKRREAHKAALVELLSEKSLCHNMVAREAALRPLWLLGSEERLAGPALSPEAGTVEGADTHKVHVIVHRSRSMNQDEMAPRVVCRGAAGFEEEREERGFFVNKYTAEGSEMLVVKAPGDGACGDTNDSVVTVTDFKEIPSTGGYMTLVANIVSRPSGNSKKSHAAPGLPGLELVDQRSHHFSENAVGVVLESSGSHTCNESGRDLEKFEGAFKNGSHDRKGREQTKDVSLAVEKIEGRQRRRSASFPRNARELMQACARTDCLGYRRRDTPPQPGMSEQEESASSEKSRDIDCPATCLSDEDSAETGRSYNGCFGNILSKLGQGQQSSGSLQVVKNSGAVAKHQHASSGTSSQRKSGFGNKSSTWEKTHRGCVQTLLLEKALRNANSGDVDHLDACCVGLHGIESLRVSDKLQYMDGERATLSRILSDISQLDIEESVLLRMSKLDADQVQRLLLEDFMGGGSKQISKKLQQHTRDDTGGREESKSQHSVSPQELKKQIGGMNYCCKPNAQYGLCGRQNTTQAGSGLTDGGLLRKRRRRSMGEIARGSFYEGDQTDNMSVYGSWVDSGKVKFKNELPQNHGSSHIGPDRNISPSVVITRL</sequence>
<comment type="catalytic activity">
    <reaction evidence="1">
        <text>[E2 ubiquitin-conjugating enzyme]-S-ubiquitinyl-L-cysteine + [acceptor protein]-L-lysine = [E2 ubiquitin-conjugating enzyme]-L-cysteine + [acceptor protein]-N(6)-ubiquitinyl-L-lysine.</text>
        <dbReference type="EC" id="2.3.2.31"/>
    </reaction>
</comment>
<comment type="caution">
    <text evidence="12">The sequence shown here is derived from an EMBL/GenBank/DDBJ whole genome shotgun (WGS) entry which is preliminary data.</text>
</comment>
<feature type="compositionally biased region" description="Polar residues" evidence="9">
    <location>
        <begin position="711"/>
        <end position="728"/>
    </location>
</feature>
<keyword evidence="7" id="KW-0833">Ubl conjugation pathway</keyword>
<dbReference type="EC" id="2.3.2.31" evidence="2"/>
<keyword evidence="10" id="KW-1133">Transmembrane helix</keyword>
<keyword evidence="5" id="KW-0677">Repeat</keyword>
<dbReference type="STRING" id="188477.A0A3S1HNZ0"/>
<evidence type="ECO:0000256" key="7">
    <source>
        <dbReference type="ARBA" id="ARBA00022786"/>
    </source>
</evidence>
<feature type="compositionally biased region" description="Basic and acidic residues" evidence="9">
    <location>
        <begin position="838"/>
        <end position="851"/>
    </location>
</feature>
<evidence type="ECO:0000256" key="5">
    <source>
        <dbReference type="ARBA" id="ARBA00022737"/>
    </source>
</evidence>
<dbReference type="OrthoDB" id="10009520at2759"/>
<keyword evidence="3" id="KW-0808">Transferase</keyword>
<dbReference type="InterPro" id="IPR031127">
    <property type="entry name" value="E3_UB_ligase_RBR"/>
</dbReference>
<evidence type="ECO:0000256" key="4">
    <source>
        <dbReference type="ARBA" id="ARBA00022723"/>
    </source>
</evidence>
<protein>
    <recommendedName>
        <fullName evidence="2">RBR-type E3 ubiquitin transferase</fullName>
        <ecNumber evidence="2">2.3.2.31</ecNumber>
    </recommendedName>
</protein>
<evidence type="ECO:0000256" key="10">
    <source>
        <dbReference type="SAM" id="Phobius"/>
    </source>
</evidence>
<dbReference type="EMBL" id="RQTK01000252">
    <property type="protein sequence ID" value="RUS83246.1"/>
    <property type="molecule type" value="Genomic_DNA"/>
</dbReference>
<gene>
    <name evidence="12" type="ORF">EGW08_009010</name>
</gene>
<evidence type="ECO:0000313" key="13">
    <source>
        <dbReference type="Proteomes" id="UP000271974"/>
    </source>
</evidence>
<feature type="region of interest" description="Disordered" evidence="9">
    <location>
        <begin position="829"/>
        <end position="860"/>
    </location>
</feature>
<evidence type="ECO:0000256" key="8">
    <source>
        <dbReference type="ARBA" id="ARBA00022833"/>
    </source>
</evidence>
<proteinExistence type="predicted"/>
<keyword evidence="13" id="KW-1185">Reference proteome</keyword>
<name>A0A3S1HNZ0_ELYCH</name>
<dbReference type="Pfam" id="PF22191">
    <property type="entry name" value="IBR_1"/>
    <property type="match status" value="1"/>
</dbReference>
<evidence type="ECO:0000256" key="2">
    <source>
        <dbReference type="ARBA" id="ARBA00012251"/>
    </source>
</evidence>
<dbReference type="InterPro" id="IPR013083">
    <property type="entry name" value="Znf_RING/FYVE/PHD"/>
</dbReference>
<dbReference type="Proteomes" id="UP000271974">
    <property type="component" value="Unassembled WGS sequence"/>
</dbReference>
<dbReference type="Pfam" id="PF01485">
    <property type="entry name" value="IBR"/>
    <property type="match status" value="1"/>
</dbReference>
<dbReference type="GO" id="GO:0061630">
    <property type="term" value="F:ubiquitin protein ligase activity"/>
    <property type="evidence" value="ECO:0007669"/>
    <property type="project" value="UniProtKB-EC"/>
</dbReference>
<feature type="region of interest" description="Disordered" evidence="9">
    <location>
        <begin position="694"/>
        <end position="730"/>
    </location>
</feature>
<evidence type="ECO:0000259" key="11">
    <source>
        <dbReference type="PROSITE" id="PS51873"/>
    </source>
</evidence>
<evidence type="ECO:0000256" key="3">
    <source>
        <dbReference type="ARBA" id="ARBA00022679"/>
    </source>
</evidence>
<keyword evidence="4" id="KW-0479">Metal-binding</keyword>